<dbReference type="STRING" id="425504.SAMN05216206_3666"/>
<evidence type="ECO:0000256" key="2">
    <source>
        <dbReference type="SAM" id="MobiDB-lite"/>
    </source>
</evidence>
<dbReference type="PANTHER" id="PTHR43767">
    <property type="entry name" value="LONG-CHAIN-FATTY-ACID--COA LIGASE"/>
    <property type="match status" value="1"/>
</dbReference>
<dbReference type="EC" id="6.2.1.12" evidence="1"/>
<organism evidence="4 5">
    <name type="scientific">Pseudomonas guineae</name>
    <dbReference type="NCBI Taxonomy" id="425504"/>
    <lineage>
        <taxon>Bacteria</taxon>
        <taxon>Pseudomonadati</taxon>
        <taxon>Pseudomonadota</taxon>
        <taxon>Gammaproteobacteria</taxon>
        <taxon>Pseudomonadales</taxon>
        <taxon>Pseudomonadaceae</taxon>
        <taxon>Pseudomonas</taxon>
    </lineage>
</organism>
<dbReference type="AlphaFoldDB" id="A0A1I3PEM8"/>
<dbReference type="GO" id="GO:0016207">
    <property type="term" value="F:4-coumarate-CoA ligase activity"/>
    <property type="evidence" value="ECO:0007669"/>
    <property type="project" value="UniProtKB-EC"/>
</dbReference>
<evidence type="ECO:0000259" key="3">
    <source>
        <dbReference type="Pfam" id="PF00501"/>
    </source>
</evidence>
<evidence type="ECO:0000313" key="4">
    <source>
        <dbReference type="EMBL" id="SFJ19780.1"/>
    </source>
</evidence>
<dbReference type="InterPro" id="IPR042099">
    <property type="entry name" value="ANL_N_sf"/>
</dbReference>
<dbReference type="InterPro" id="IPR000873">
    <property type="entry name" value="AMP-dep_synth/lig_dom"/>
</dbReference>
<protein>
    <recommendedName>
        <fullName evidence="1">4-coumarate--CoA ligase</fullName>
        <ecNumber evidence="1">6.2.1.12</ecNumber>
    </recommendedName>
</protein>
<dbReference type="InterPro" id="IPR045851">
    <property type="entry name" value="AMP-bd_C_sf"/>
</dbReference>
<dbReference type="RefSeq" id="WP_167376779.1">
    <property type="nucleotide sequence ID" value="NZ_FOQL01000006.1"/>
</dbReference>
<dbReference type="Proteomes" id="UP000243606">
    <property type="component" value="Unassembled WGS sequence"/>
</dbReference>
<dbReference type="SUPFAM" id="SSF56801">
    <property type="entry name" value="Acetyl-CoA synthetase-like"/>
    <property type="match status" value="1"/>
</dbReference>
<dbReference type="Pfam" id="PF00501">
    <property type="entry name" value="AMP-binding"/>
    <property type="match status" value="1"/>
</dbReference>
<keyword evidence="4" id="KW-0436">Ligase</keyword>
<dbReference type="PANTHER" id="PTHR43767:SF1">
    <property type="entry name" value="NONRIBOSOMAL PEPTIDE SYNTHASE PES1 (EUROFUNG)-RELATED"/>
    <property type="match status" value="1"/>
</dbReference>
<dbReference type="InterPro" id="IPR012743">
    <property type="entry name" value="4_coum_CoA_lig"/>
</dbReference>
<name>A0A1I3PEM8_9PSED</name>
<dbReference type="Gene3D" id="3.30.300.30">
    <property type="match status" value="1"/>
</dbReference>
<keyword evidence="5" id="KW-1185">Reference proteome</keyword>
<dbReference type="EMBL" id="FOQL01000006">
    <property type="protein sequence ID" value="SFJ19780.1"/>
    <property type="molecule type" value="Genomic_DNA"/>
</dbReference>
<evidence type="ECO:0000313" key="5">
    <source>
        <dbReference type="Proteomes" id="UP000243606"/>
    </source>
</evidence>
<sequence length="431" mass="46869">MNRLELDKASILAVIVSLLADELKSLRHLSSHQVGSERWDASTLVGEMPATAAPDQDPVAIGADSLELLSLATCVATFFNIYDSGLEDYLLRFKTLGEWADLVATARQRGSENITFATSGSTGAPKQCLQQWDALVAEAVFFAEYFVRGSDQPLQRIIALSPCHHIYGFIFSILLPTALQLPVIRGLKALAMIPQRKLQSGDLMIGFPFIWRQLSRQGASFPAGAIGITSTGPCDPAIIRDLQRQGLARMVEVYGSSETAGIGVRSNPEQPFKLLPRWERGAQDNSLTECKTGAAYELNDQLRWLDTAHFCPEGRRDEAVQVGGVNVFPALVAERLQRLPELAAVAVRLMSAHEGERLKAFIVPAEGCGDQASIEALLHAWCMRHLTAAERPKVFTFGLALPQNAMGKQSDWAISGGAPESSLPMENSASI</sequence>
<accession>A0A1I3PEM8</accession>
<feature type="domain" description="AMP-dependent synthetase/ligase" evidence="3">
    <location>
        <begin position="118"/>
        <end position="270"/>
    </location>
</feature>
<dbReference type="NCBIfam" id="TIGR02372">
    <property type="entry name" value="4_coum_CoA_lig"/>
    <property type="match status" value="1"/>
</dbReference>
<feature type="region of interest" description="Disordered" evidence="2">
    <location>
        <begin position="411"/>
        <end position="431"/>
    </location>
</feature>
<dbReference type="GO" id="GO:0009698">
    <property type="term" value="P:phenylpropanoid metabolic process"/>
    <property type="evidence" value="ECO:0007669"/>
    <property type="project" value="InterPro"/>
</dbReference>
<evidence type="ECO:0000256" key="1">
    <source>
        <dbReference type="NCBIfam" id="TIGR02372"/>
    </source>
</evidence>
<proteinExistence type="predicted"/>
<dbReference type="InterPro" id="IPR050237">
    <property type="entry name" value="ATP-dep_AMP-bd_enzyme"/>
</dbReference>
<gene>
    <name evidence="4" type="ORF">SAMN05216206_3666</name>
</gene>
<dbReference type="Gene3D" id="3.40.50.12780">
    <property type="entry name" value="N-terminal domain of ligase-like"/>
    <property type="match status" value="1"/>
</dbReference>
<reference evidence="5" key="1">
    <citation type="submission" date="2016-10" db="EMBL/GenBank/DDBJ databases">
        <authorList>
            <person name="Varghese N."/>
            <person name="Submissions S."/>
        </authorList>
    </citation>
    <scope>NUCLEOTIDE SEQUENCE [LARGE SCALE GENOMIC DNA]</scope>
    <source>
        <strain evidence="5">LMG 24016</strain>
    </source>
</reference>